<protein>
    <submittedName>
        <fullName evidence="1">Uncharacterized protein</fullName>
    </submittedName>
</protein>
<dbReference type="AlphaFoldDB" id="A0ABD6DHL4"/>
<organism evidence="1 2">
    <name type="scientific">Haloarchaeobius litoreus</name>
    <dbReference type="NCBI Taxonomy" id="755306"/>
    <lineage>
        <taxon>Archaea</taxon>
        <taxon>Methanobacteriati</taxon>
        <taxon>Methanobacteriota</taxon>
        <taxon>Stenosarchaea group</taxon>
        <taxon>Halobacteria</taxon>
        <taxon>Halobacteriales</taxon>
        <taxon>Halorubellaceae</taxon>
        <taxon>Haloarchaeobius</taxon>
    </lineage>
</organism>
<dbReference type="RefSeq" id="WP_256400198.1">
    <property type="nucleotide sequence ID" value="NZ_JANHJR010000002.1"/>
</dbReference>
<comment type="caution">
    <text evidence="1">The sequence shown here is derived from an EMBL/GenBank/DDBJ whole genome shotgun (WGS) entry which is preliminary data.</text>
</comment>
<dbReference type="Proteomes" id="UP001597034">
    <property type="component" value="Unassembled WGS sequence"/>
</dbReference>
<dbReference type="EMBL" id="JBHUDO010000001">
    <property type="protein sequence ID" value="MFD1644958.1"/>
    <property type="molecule type" value="Genomic_DNA"/>
</dbReference>
<gene>
    <name evidence="1" type="ORF">ACFSBL_04600</name>
</gene>
<accession>A0ABD6DHL4</accession>
<keyword evidence="2" id="KW-1185">Reference proteome</keyword>
<evidence type="ECO:0000313" key="1">
    <source>
        <dbReference type="EMBL" id="MFD1644958.1"/>
    </source>
</evidence>
<name>A0ABD6DHL4_9EURY</name>
<proteinExistence type="predicted"/>
<sequence>MDRDEHDHGTVILERAGYELQTAGHAVVGEPHGATRRLTGTGRSVEVVTLDDGDTDPAALVPQFASVLAHGYDALFVVPDVDALAAVVEVLDKPYCVAVEDENRCRTFYDGPDRVPLANGHYALAPAGNLVWHEVEPPAADDGDRTGSDRKQVVLEDGDEVLARFDDVDALACPPADAFPLSYKREGDKAFHVYDRWGSELGRFGTIKAMREHGFEPVSMPLVPEHVFDDGSLVTSWAVVVEDASTVHTADGTCELREV</sequence>
<evidence type="ECO:0000313" key="2">
    <source>
        <dbReference type="Proteomes" id="UP001597034"/>
    </source>
</evidence>
<reference evidence="1 2" key="1">
    <citation type="journal article" date="2019" name="Int. J. Syst. Evol. Microbiol.">
        <title>The Global Catalogue of Microorganisms (GCM) 10K type strain sequencing project: providing services to taxonomists for standard genome sequencing and annotation.</title>
        <authorList>
            <consortium name="The Broad Institute Genomics Platform"/>
            <consortium name="The Broad Institute Genome Sequencing Center for Infectious Disease"/>
            <person name="Wu L."/>
            <person name="Ma J."/>
        </authorList>
    </citation>
    <scope>NUCLEOTIDE SEQUENCE [LARGE SCALE GENOMIC DNA]</scope>
    <source>
        <strain evidence="1 2">CGMCC 1.10390</strain>
    </source>
</reference>